<gene>
    <name evidence="1" type="ORF">WISP_145222</name>
</gene>
<dbReference type="EMBL" id="WHWB01034769">
    <property type="protein sequence ID" value="KAJ7404467.1"/>
    <property type="molecule type" value="Genomic_DNA"/>
</dbReference>
<evidence type="ECO:0000313" key="1">
    <source>
        <dbReference type="EMBL" id="KAJ7404467.1"/>
    </source>
</evidence>
<dbReference type="PANTHER" id="PTHR33332">
    <property type="entry name" value="REVERSE TRANSCRIPTASE DOMAIN-CONTAINING PROTEIN"/>
    <property type="match status" value="1"/>
</dbReference>
<dbReference type="Proteomes" id="UP001145742">
    <property type="component" value="Unassembled WGS sequence"/>
</dbReference>
<sequence length="185" mass="21374">MRFSKSKYWVLHRNHNNPMQHYRLGEGCPECFPAENSLGVLVSSQLNISHQCFQVAKKAHGILAWSRNSVTSSTREVIVPLYSALIRSHLESCAQFWAPQFRNDIEVPVACPEKAMELVKGLKHRSYEEQLRELGLFSQEKRRMRRDLITRYNYLKEGDGKLEISLFSQATNGKTRGNSLKLHLK</sequence>
<proteinExistence type="predicted"/>
<accession>A0ABQ9CRE6</accession>
<organism evidence="1 2">
    <name type="scientific">Willisornis vidua</name>
    <name type="common">Xingu scale-backed antbird</name>
    <dbReference type="NCBI Taxonomy" id="1566151"/>
    <lineage>
        <taxon>Eukaryota</taxon>
        <taxon>Metazoa</taxon>
        <taxon>Chordata</taxon>
        <taxon>Craniata</taxon>
        <taxon>Vertebrata</taxon>
        <taxon>Euteleostomi</taxon>
        <taxon>Archelosauria</taxon>
        <taxon>Archosauria</taxon>
        <taxon>Dinosauria</taxon>
        <taxon>Saurischia</taxon>
        <taxon>Theropoda</taxon>
        <taxon>Coelurosauria</taxon>
        <taxon>Aves</taxon>
        <taxon>Neognathae</taxon>
        <taxon>Neoaves</taxon>
        <taxon>Telluraves</taxon>
        <taxon>Australaves</taxon>
        <taxon>Passeriformes</taxon>
        <taxon>Thamnophilidae</taxon>
        <taxon>Willisornis</taxon>
    </lineage>
</organism>
<reference evidence="1" key="1">
    <citation type="submission" date="2019-10" db="EMBL/GenBank/DDBJ databases">
        <authorList>
            <person name="Soares A.E.R."/>
            <person name="Aleixo A."/>
            <person name="Schneider P."/>
            <person name="Miyaki C.Y."/>
            <person name="Schneider M.P."/>
            <person name="Mello C."/>
            <person name="Vasconcelos A.T.R."/>
        </authorList>
    </citation>
    <scope>NUCLEOTIDE SEQUENCE</scope>
    <source>
        <tissue evidence="1">Muscle</tissue>
    </source>
</reference>
<evidence type="ECO:0000313" key="2">
    <source>
        <dbReference type="Proteomes" id="UP001145742"/>
    </source>
</evidence>
<name>A0ABQ9CRE6_9PASS</name>
<keyword evidence="2" id="KW-1185">Reference proteome</keyword>
<comment type="caution">
    <text evidence="1">The sequence shown here is derived from an EMBL/GenBank/DDBJ whole genome shotgun (WGS) entry which is preliminary data.</text>
</comment>
<protein>
    <submittedName>
        <fullName evidence="1">Uncharacterized protein</fullName>
    </submittedName>
</protein>